<accession>A0A365YG91</accession>
<proteinExistence type="predicted"/>
<dbReference type="EMBL" id="POAF01000003">
    <property type="protein sequence ID" value="RBM01628.1"/>
    <property type="molecule type" value="Genomic_DNA"/>
</dbReference>
<gene>
    <name evidence="1" type="ORF">C1H84_07215</name>
</gene>
<name>A0A365YG91_9MICC</name>
<keyword evidence="2" id="KW-1185">Reference proteome</keyword>
<dbReference type="Proteomes" id="UP000252167">
    <property type="component" value="Unassembled WGS sequence"/>
</dbReference>
<reference evidence="1 2" key="1">
    <citation type="submission" date="2018-01" db="EMBL/GenBank/DDBJ databases">
        <title>Glutamicibacter soli strain NHPC-3 Whole genome sequence and assembly.</title>
        <authorList>
            <person name="Choudhury P."/>
            <person name="Gupta D."/>
            <person name="Sengupta K."/>
            <person name="Jawed A."/>
            <person name="Sultana N."/>
            <person name="Saha P."/>
        </authorList>
    </citation>
    <scope>NUCLEOTIDE SEQUENCE [LARGE SCALE GENOMIC DNA]</scope>
    <source>
        <strain evidence="1 2">NHPC-3</strain>
    </source>
</reference>
<comment type="caution">
    <text evidence="1">The sequence shown here is derived from an EMBL/GenBank/DDBJ whole genome shotgun (WGS) entry which is preliminary data.</text>
</comment>
<dbReference type="AlphaFoldDB" id="A0A365YG91"/>
<evidence type="ECO:0000313" key="2">
    <source>
        <dbReference type="Proteomes" id="UP000252167"/>
    </source>
</evidence>
<organism evidence="1 2">
    <name type="scientific">Glutamicibacter soli</name>
    <dbReference type="NCBI Taxonomy" id="453836"/>
    <lineage>
        <taxon>Bacteria</taxon>
        <taxon>Bacillati</taxon>
        <taxon>Actinomycetota</taxon>
        <taxon>Actinomycetes</taxon>
        <taxon>Micrococcales</taxon>
        <taxon>Micrococcaceae</taxon>
        <taxon>Glutamicibacter</taxon>
    </lineage>
</organism>
<dbReference type="RefSeq" id="WP_113606980.1">
    <property type="nucleotide sequence ID" value="NZ_CM125969.1"/>
</dbReference>
<protein>
    <submittedName>
        <fullName evidence="1">Uncharacterized protein</fullName>
    </submittedName>
</protein>
<evidence type="ECO:0000313" key="1">
    <source>
        <dbReference type="EMBL" id="RBM01628.1"/>
    </source>
</evidence>
<sequence length="354" mass="39906">MTDYRSFDRTQLISRYGQLTSPEQAWACMDMTRQKLIDMIHQHEPFEEQLRPHFPPNALLNRQRNEIGAEMPFTLGSEKKLYFCWEPDAIGAAAYLDVSRMDQRVWNIGEEISAGTMVLTVLATTPPLVMALETVKSLEGRTYDVRREATFAQPISLLDLEQLCDSGLPRSSQALNPQLAERVLNALTGLVENPRPLYLDAGACGVDSESEATATVHALALAQRHDSETDYCDGCQTNIKGRSTVHFFRDRHVDLHWDIQDHVDDAALLCADCHRLMHAPTLKHLQRMLVACPGCGARNPKEYFWGMPAFPPDEEEYVVGGCAIPNPPVPRYSCRNCELSFGEHPHWVSERLAD</sequence>